<gene>
    <name evidence="2" type="ORF">GRX66_00020</name>
</gene>
<evidence type="ECO:0000259" key="1">
    <source>
        <dbReference type="Pfam" id="PF13524"/>
    </source>
</evidence>
<comment type="caution">
    <text evidence="2">The sequence shown here is derived from an EMBL/GenBank/DDBJ whole genome shotgun (WGS) entry which is preliminary data.</text>
</comment>
<dbReference type="InterPro" id="IPR055259">
    <property type="entry name" value="YkvP/CgeB_Glyco_trans-like"/>
</dbReference>
<reference evidence="2 3" key="1">
    <citation type="submission" date="2019-12" db="EMBL/GenBank/DDBJ databases">
        <title>Isolation and characterization of three novel carbon monoxide-oxidizing members of Halobacteria from salione crusts and soils.</title>
        <authorList>
            <person name="Myers M.R."/>
            <person name="King G.M."/>
        </authorList>
    </citation>
    <scope>NUCLEOTIDE SEQUENCE [LARGE SCALE GENOMIC DNA]</scope>
    <source>
        <strain evidence="2 3">PCN9</strain>
    </source>
</reference>
<dbReference type="SUPFAM" id="SSF53756">
    <property type="entry name" value="UDP-Glycosyltransferase/glycogen phosphorylase"/>
    <property type="match status" value="1"/>
</dbReference>
<dbReference type="Gene3D" id="3.40.50.2000">
    <property type="entry name" value="Glycogen Phosphorylase B"/>
    <property type="match status" value="1"/>
</dbReference>
<accession>A0A6B0SN64</accession>
<dbReference type="RefSeq" id="WP_159524671.1">
    <property type="nucleotide sequence ID" value="NZ_WUUU01000001.1"/>
</dbReference>
<sequence length="370" mass="43071">MNDWPACGLLISPNFHGYGDAIAATIERRGIEMSHLQYPDADESLSKKLYYASLKLFKYSDLKKDIERLKLRRHSNLIDAFNEDVRRSVRETDPDFVLVIKGEFLRPDTVRWLRDETRVTTALWSYDELERLPYTAEGGRFYDNVYVFDPADTERFADNIVPSYLPLAHDGTKFDETTTEGPSIDVSFVGNLRDDRRRELLTHLASELDIDIQIWDSAWDWYNPFSVYRYRVKHRALGDRVNNQYVDHATINEIYNRSRICVNVHKSWKVKNGGPVGLNMRTFEIPGAGAFQLISDVPNIESAFEVGEELVTYDSKENLLDKVRYYLDNDEERERIAANGYQRAKDEHTFEHRIGVILDGVRNAYPERHT</sequence>
<feature type="domain" description="Spore protein YkvP/CgeB glycosyl transferase-like" evidence="1">
    <location>
        <begin position="197"/>
        <end position="358"/>
    </location>
</feature>
<protein>
    <submittedName>
        <fullName evidence="2">Glycosyltransferase</fullName>
    </submittedName>
</protein>
<dbReference type="Proteomes" id="UP000471521">
    <property type="component" value="Unassembled WGS sequence"/>
</dbReference>
<evidence type="ECO:0000313" key="3">
    <source>
        <dbReference type="Proteomes" id="UP000471521"/>
    </source>
</evidence>
<evidence type="ECO:0000313" key="2">
    <source>
        <dbReference type="EMBL" id="MXR19069.1"/>
    </source>
</evidence>
<dbReference type="AlphaFoldDB" id="A0A6B0SN64"/>
<proteinExistence type="predicted"/>
<dbReference type="OrthoDB" id="351285at2157"/>
<dbReference type="EMBL" id="WUUU01000001">
    <property type="protein sequence ID" value="MXR19069.1"/>
    <property type="molecule type" value="Genomic_DNA"/>
</dbReference>
<dbReference type="Pfam" id="PF13524">
    <property type="entry name" value="Glyco_trans_1_2"/>
    <property type="match status" value="1"/>
</dbReference>
<keyword evidence="2" id="KW-0808">Transferase</keyword>
<name>A0A6B0SN64_9EURY</name>
<organism evidence="2 3">
    <name type="scientific">Halobacterium bonnevillei</name>
    <dbReference type="NCBI Taxonomy" id="2692200"/>
    <lineage>
        <taxon>Archaea</taxon>
        <taxon>Methanobacteriati</taxon>
        <taxon>Methanobacteriota</taxon>
        <taxon>Stenosarchaea group</taxon>
        <taxon>Halobacteria</taxon>
        <taxon>Halobacteriales</taxon>
        <taxon>Halobacteriaceae</taxon>
        <taxon>Halobacterium</taxon>
    </lineage>
</organism>
<dbReference type="GO" id="GO:0016740">
    <property type="term" value="F:transferase activity"/>
    <property type="evidence" value="ECO:0007669"/>
    <property type="project" value="UniProtKB-KW"/>
</dbReference>
<keyword evidence="3" id="KW-1185">Reference proteome</keyword>